<evidence type="ECO:0000256" key="2">
    <source>
        <dbReference type="SAM" id="Phobius"/>
    </source>
</evidence>
<evidence type="ECO:0000313" key="4">
    <source>
        <dbReference type="Proteomes" id="UP000490800"/>
    </source>
</evidence>
<keyword evidence="4" id="KW-1185">Reference proteome</keyword>
<proteinExistence type="predicted"/>
<feature type="coiled-coil region" evidence="1">
    <location>
        <begin position="228"/>
        <end position="290"/>
    </location>
</feature>
<keyword evidence="2" id="KW-1133">Transmembrane helix</keyword>
<feature type="transmembrane region" description="Helical" evidence="2">
    <location>
        <begin position="12"/>
        <end position="31"/>
    </location>
</feature>
<evidence type="ECO:0000313" key="3">
    <source>
        <dbReference type="EMBL" id="MVP00331.1"/>
    </source>
</evidence>
<gene>
    <name evidence="3" type="ORF">EDM21_12495</name>
</gene>
<accession>A0A7X3FID0</accession>
<dbReference type="OrthoDB" id="2385264at2"/>
<protein>
    <submittedName>
        <fullName evidence="3">Uncharacterized protein</fullName>
    </submittedName>
</protein>
<name>A0A7X3FID0_9BACL</name>
<keyword evidence="2" id="KW-0472">Membrane</keyword>
<keyword evidence="2" id="KW-0812">Transmembrane</keyword>
<dbReference type="Proteomes" id="UP000490800">
    <property type="component" value="Unassembled WGS sequence"/>
</dbReference>
<sequence>MRKLYRAESGTVSVYLILIIVPIFLIQAVLIDYARVKAAEREADTAARAAIRSVLSAYDQDLAAYGLFGLTGETNDSSELFRHIFKENLSGASTGAFYKLLDTRPEASGDTIAPLYTLANHTVFEGQVLDTMKYQAPLEFALEIADKIQKPGAAKILANGALYAKEAEKFERLLNKREEAMDKAWQDVEALMKKIRSWYSSYQARITELNRLAELIGLNTAEDVAGRIKTLEVQISSLSASMSDLNRTIAAAAMAGPEAAGAVQGMMENLNSMQMRMNELTTDLSKWKELLENILKYAALIAVIRAEVVIDDELAQKMQKAIQEQLLEAKKANDELNTELKRLSTGQAEELKAFEAFKSIKIISEDEFRLYQTGIGTGAALFSGFRNKIETINVYTNSQADAARTANEAYYTKMEETYQRQQQIEAERSMQSAGIRQEKAKQRGKIQAALDKAKQAMGSCSKDQEEGLMVSPYEKLEKGGSGRLYGKYMSLNEVDPTTGTSSTFTLEGKPDDEIQLSMSLLGKLGQLSEGIRNEVFINEYAVSQFNYRTFGIEKDNGGQLKPIHALSEPAAHKLPQQEVEYLLYGFDSCMKNISAAYGEMFAFRFAVHMVEELMDPKKEMLNVGSPLLVLLAAAAEAGVQALEDMNELTEGKAVPISSKLTSPVVTFTYKDYLRVFLLLHSNDRRLMARMQSLIEINTDKPLDKAVTYVQGTANSSVSLWFLPGLMKLLNGAGVSSCEVADNRCTFRSQTNLAY</sequence>
<organism evidence="3 4">
    <name type="scientific">Paenibacillus lutrae</name>
    <dbReference type="NCBI Taxonomy" id="2078573"/>
    <lineage>
        <taxon>Bacteria</taxon>
        <taxon>Bacillati</taxon>
        <taxon>Bacillota</taxon>
        <taxon>Bacilli</taxon>
        <taxon>Bacillales</taxon>
        <taxon>Paenibacillaceae</taxon>
        <taxon>Paenibacillus</taxon>
    </lineage>
</organism>
<dbReference type="EMBL" id="RHLK01000006">
    <property type="protein sequence ID" value="MVP00331.1"/>
    <property type="molecule type" value="Genomic_DNA"/>
</dbReference>
<comment type="caution">
    <text evidence="3">The sequence shown here is derived from an EMBL/GenBank/DDBJ whole genome shotgun (WGS) entry which is preliminary data.</text>
</comment>
<keyword evidence="1" id="KW-0175">Coiled coil</keyword>
<evidence type="ECO:0000256" key="1">
    <source>
        <dbReference type="SAM" id="Coils"/>
    </source>
</evidence>
<feature type="coiled-coil region" evidence="1">
    <location>
        <begin position="315"/>
        <end position="346"/>
    </location>
</feature>
<reference evidence="3 4" key="1">
    <citation type="journal article" date="2019" name="Microorganisms">
        <title>Paenibacillus lutrae sp. nov., A Chitinolytic Species Isolated from A River Otter in Castril Natural Park, Granada, Spain.</title>
        <authorList>
            <person name="Rodriguez M."/>
            <person name="Reina J.C."/>
            <person name="Bejar V."/>
            <person name="Llamas I."/>
        </authorList>
    </citation>
    <scope>NUCLEOTIDE SEQUENCE [LARGE SCALE GENOMIC DNA]</scope>
    <source>
        <strain evidence="3 4">N10</strain>
    </source>
</reference>
<dbReference type="AlphaFoldDB" id="A0A7X3FID0"/>